<sequence length="181" mass="20930">MKKENNPVYDRNTLEFVTVALEYCTFVERANRSELLDFVDKATKILPLLYLKASLLPAIEPDELFEPEMSVTEEMYESVRSSIAALLEDKDSYLDTFHPDMAYSETPIIAFISENLADVYQDVGNFVSLFRQGNEFVMRETIGLCYQNFCNYWGQPLLNALKALHHLRYADESLNELKESE</sequence>
<dbReference type="InterPro" id="IPR038312">
    <property type="entry name" value="DUF5063_sf"/>
</dbReference>
<protein>
    <submittedName>
        <fullName evidence="1">DUF5063 domain-containing protein</fullName>
    </submittedName>
</protein>
<comment type="caution">
    <text evidence="1">The sequence shown here is derived from an EMBL/GenBank/DDBJ whole genome shotgun (WGS) entry which is preliminary data.</text>
</comment>
<name>A0ABT0C0U1_9BACT</name>
<keyword evidence="2" id="KW-1185">Reference proteome</keyword>
<reference evidence="1 2" key="1">
    <citation type="submission" date="2022-03" db="EMBL/GenBank/DDBJ databases">
        <title>Parabacteroides sp. nov. isolated from swine feces.</title>
        <authorList>
            <person name="Bak J.E."/>
        </authorList>
    </citation>
    <scope>NUCLEOTIDE SEQUENCE [LARGE SCALE GENOMIC DNA]</scope>
    <source>
        <strain evidence="1 2">AGMB00274</strain>
    </source>
</reference>
<evidence type="ECO:0000313" key="1">
    <source>
        <dbReference type="EMBL" id="MCJ2380638.1"/>
    </source>
</evidence>
<gene>
    <name evidence="1" type="ORF">MUN53_08455</name>
</gene>
<evidence type="ECO:0000313" key="2">
    <source>
        <dbReference type="Proteomes" id="UP001165444"/>
    </source>
</evidence>
<dbReference type="Pfam" id="PF16702">
    <property type="entry name" value="DUF5063"/>
    <property type="match status" value="1"/>
</dbReference>
<proteinExistence type="predicted"/>
<dbReference type="Gene3D" id="1.20.120.1550">
    <property type="entry name" value="Protein of unknown function DUF5063"/>
    <property type="match status" value="1"/>
</dbReference>
<dbReference type="InterPro" id="IPR032025">
    <property type="entry name" value="DUF5063"/>
</dbReference>
<dbReference type="RefSeq" id="WP_243324744.1">
    <property type="nucleotide sequence ID" value="NZ_JAKZMM010000018.1"/>
</dbReference>
<dbReference type="EMBL" id="JAKZMM010000018">
    <property type="protein sequence ID" value="MCJ2380638.1"/>
    <property type="molecule type" value="Genomic_DNA"/>
</dbReference>
<accession>A0ABT0C0U1</accession>
<dbReference type="Proteomes" id="UP001165444">
    <property type="component" value="Unassembled WGS sequence"/>
</dbReference>
<organism evidence="1 2">
    <name type="scientific">Parabacteroides faecalis</name>
    <dbReference type="NCBI Taxonomy" id="2924040"/>
    <lineage>
        <taxon>Bacteria</taxon>
        <taxon>Pseudomonadati</taxon>
        <taxon>Bacteroidota</taxon>
        <taxon>Bacteroidia</taxon>
        <taxon>Bacteroidales</taxon>
        <taxon>Tannerellaceae</taxon>
        <taxon>Parabacteroides</taxon>
    </lineage>
</organism>